<dbReference type="EMBL" id="ML119051">
    <property type="protein sequence ID" value="ROT42075.1"/>
    <property type="molecule type" value="Genomic_DNA"/>
</dbReference>
<accession>A0A3N2Q625</accession>
<proteinExistence type="predicted"/>
<sequence length="255" mass="28538">MSVLRRGERGETQTRKGLKGMEQGREEEPESPSFSLLSGSDIFDLKVLDRTSFQSSSDEEGWGGVLRPISWRSIYGNSQEEEPDGRSAGATCGVCQWVTWKFVSNEDAIDVSSWGAKDYVADSYSRFWEIACSSRSAILLGPLARERVGPRVRLRLTGQETRLNTVPTDWRSQLHEFDAPQRRCTNTAKANDSTIQYNWSTGYGVPALYVVWPVAKSRGRHRRKKYTGSIERWNAVGRGPLGSIGNGECYSSQPS</sequence>
<dbReference type="RefSeq" id="XP_028469881.1">
    <property type="nucleotide sequence ID" value="XM_028613696.1"/>
</dbReference>
<evidence type="ECO:0000313" key="3">
    <source>
        <dbReference type="Proteomes" id="UP000272025"/>
    </source>
</evidence>
<gene>
    <name evidence="2" type="ORF">SODALDRAFT_354192</name>
</gene>
<dbReference type="AlphaFoldDB" id="A0A3N2Q625"/>
<evidence type="ECO:0000256" key="1">
    <source>
        <dbReference type="SAM" id="MobiDB-lite"/>
    </source>
</evidence>
<feature type="compositionally biased region" description="Basic and acidic residues" evidence="1">
    <location>
        <begin position="1"/>
        <end position="14"/>
    </location>
</feature>
<evidence type="ECO:0000313" key="2">
    <source>
        <dbReference type="EMBL" id="ROT42075.1"/>
    </source>
</evidence>
<protein>
    <submittedName>
        <fullName evidence="2">Uncharacterized protein</fullName>
    </submittedName>
</protein>
<dbReference type="Proteomes" id="UP000272025">
    <property type="component" value="Unassembled WGS sequence"/>
</dbReference>
<keyword evidence="3" id="KW-1185">Reference proteome</keyword>
<feature type="region of interest" description="Disordered" evidence="1">
    <location>
        <begin position="1"/>
        <end position="37"/>
    </location>
</feature>
<dbReference type="GeneID" id="39582174"/>
<reference evidence="2 3" key="1">
    <citation type="journal article" date="2018" name="Mol. Ecol.">
        <title>The obligate alkalophilic soda-lake fungus Sodiomyces alkalinus has shifted to a protein diet.</title>
        <authorList>
            <person name="Grum-Grzhimaylo A.A."/>
            <person name="Falkoski D.L."/>
            <person name="van den Heuvel J."/>
            <person name="Valero-Jimenez C.A."/>
            <person name="Min B."/>
            <person name="Choi I.G."/>
            <person name="Lipzen A."/>
            <person name="Daum C.G."/>
            <person name="Aanen D.K."/>
            <person name="Tsang A."/>
            <person name="Henrissat B."/>
            <person name="Bilanenko E.N."/>
            <person name="de Vries R.P."/>
            <person name="van Kan J.A.L."/>
            <person name="Grigoriev I.V."/>
            <person name="Debets A.J.M."/>
        </authorList>
    </citation>
    <scope>NUCLEOTIDE SEQUENCE [LARGE SCALE GENOMIC DNA]</scope>
    <source>
        <strain evidence="2 3">F11</strain>
    </source>
</reference>
<organism evidence="2 3">
    <name type="scientific">Sodiomyces alkalinus (strain CBS 110278 / VKM F-3762 / F11)</name>
    <name type="common">Alkaliphilic filamentous fungus</name>
    <dbReference type="NCBI Taxonomy" id="1314773"/>
    <lineage>
        <taxon>Eukaryota</taxon>
        <taxon>Fungi</taxon>
        <taxon>Dikarya</taxon>
        <taxon>Ascomycota</taxon>
        <taxon>Pezizomycotina</taxon>
        <taxon>Sordariomycetes</taxon>
        <taxon>Hypocreomycetidae</taxon>
        <taxon>Glomerellales</taxon>
        <taxon>Plectosphaerellaceae</taxon>
        <taxon>Sodiomyces</taxon>
    </lineage>
</organism>
<name>A0A3N2Q625_SODAK</name>